<dbReference type="PANTHER" id="PTHR43877">
    <property type="entry name" value="AMINOALKYLPHOSPHONATE N-ACETYLTRANSFERASE-RELATED-RELATED"/>
    <property type="match status" value="1"/>
</dbReference>
<protein>
    <submittedName>
        <fullName evidence="4">GNAT family N-acetyltransferase</fullName>
    </submittedName>
</protein>
<dbReference type="InterPro" id="IPR016181">
    <property type="entry name" value="Acyl_CoA_acyltransferase"/>
</dbReference>
<keyword evidence="1 4" id="KW-0808">Transferase</keyword>
<dbReference type="CDD" id="cd04301">
    <property type="entry name" value="NAT_SF"/>
    <property type="match status" value="1"/>
</dbReference>
<dbReference type="PANTHER" id="PTHR43877:SF2">
    <property type="entry name" value="AMINOALKYLPHOSPHONATE N-ACETYLTRANSFERASE-RELATED"/>
    <property type="match status" value="1"/>
</dbReference>
<dbReference type="EMBL" id="CP034464">
    <property type="protein sequence ID" value="AZP12552.1"/>
    <property type="molecule type" value="Genomic_DNA"/>
</dbReference>
<evidence type="ECO:0000256" key="2">
    <source>
        <dbReference type="ARBA" id="ARBA00023315"/>
    </source>
</evidence>
<gene>
    <name evidence="4" type="ORF">EJN92_11370</name>
</gene>
<proteinExistence type="predicted"/>
<accession>A0A3Q9BRT9</accession>
<dbReference type="Proteomes" id="UP000275663">
    <property type="component" value="Chromosome"/>
</dbReference>
<dbReference type="GO" id="GO:0016747">
    <property type="term" value="F:acyltransferase activity, transferring groups other than amino-acyl groups"/>
    <property type="evidence" value="ECO:0007669"/>
    <property type="project" value="InterPro"/>
</dbReference>
<reference evidence="4 5" key="1">
    <citation type="journal article" date="2011" name="Int. J. Syst. Evol. Microbiol.">
        <title>Description of Undibacterium oligocarboniphilum sp. nov., isolated from purified water, and Undibacterium pigrum strain CCUG 49012 as the type strain of Undibacterium parvum sp. nov., and emended descriptions of the genus Undibacterium and the species Undibacterium pigrum.</title>
        <authorList>
            <person name="Eder W."/>
            <person name="Wanner G."/>
            <person name="Ludwig W."/>
            <person name="Busse H.J."/>
            <person name="Ziemke-Kageler F."/>
            <person name="Lang E."/>
        </authorList>
    </citation>
    <scope>NUCLEOTIDE SEQUENCE [LARGE SCALE GENOMIC DNA]</scope>
    <source>
        <strain evidence="4 5">DSM 23061</strain>
    </source>
</reference>
<dbReference type="OrthoDB" id="70840at2"/>
<feature type="domain" description="N-acetyltransferase" evidence="3">
    <location>
        <begin position="2"/>
        <end position="160"/>
    </location>
</feature>
<evidence type="ECO:0000259" key="3">
    <source>
        <dbReference type="PROSITE" id="PS51186"/>
    </source>
</evidence>
<sequence>MPVLRPMSDTEYATWSELSIKDYAAAKIVSGEWAESESLALARKENSELLPLGLHTADNHLFMITNAEAQAVGVLWYAVRHKFNASIAYVYSVEVWPEHQRQGHASRAFLALEEEVRSRGLSGIALHVFGHNKTAQALYAKLGYQPTNINLFKPVPAAAI</sequence>
<dbReference type="PROSITE" id="PS51186">
    <property type="entry name" value="GNAT"/>
    <property type="match status" value="1"/>
</dbReference>
<name>A0A3Q9BRT9_9BURK</name>
<dbReference type="AlphaFoldDB" id="A0A3Q9BRT9"/>
<dbReference type="SUPFAM" id="SSF55729">
    <property type="entry name" value="Acyl-CoA N-acyltransferases (Nat)"/>
    <property type="match status" value="1"/>
</dbReference>
<evidence type="ECO:0000256" key="1">
    <source>
        <dbReference type="ARBA" id="ARBA00022679"/>
    </source>
</evidence>
<dbReference type="Pfam" id="PF00583">
    <property type="entry name" value="Acetyltransf_1"/>
    <property type="match status" value="1"/>
</dbReference>
<keyword evidence="2" id="KW-0012">Acyltransferase</keyword>
<evidence type="ECO:0000313" key="4">
    <source>
        <dbReference type="EMBL" id="AZP12552.1"/>
    </source>
</evidence>
<dbReference type="KEGG" id="upv:EJN92_11370"/>
<evidence type="ECO:0000313" key="5">
    <source>
        <dbReference type="Proteomes" id="UP000275663"/>
    </source>
</evidence>
<dbReference type="Gene3D" id="3.40.630.30">
    <property type="match status" value="1"/>
</dbReference>
<dbReference type="RefSeq" id="WP_126127932.1">
    <property type="nucleotide sequence ID" value="NZ_CP034464.1"/>
</dbReference>
<organism evidence="4 5">
    <name type="scientific">Undibacterium parvum</name>
    <dbReference type="NCBI Taxonomy" id="401471"/>
    <lineage>
        <taxon>Bacteria</taxon>
        <taxon>Pseudomonadati</taxon>
        <taxon>Pseudomonadota</taxon>
        <taxon>Betaproteobacteria</taxon>
        <taxon>Burkholderiales</taxon>
        <taxon>Oxalobacteraceae</taxon>
        <taxon>Undibacterium</taxon>
    </lineage>
</organism>
<dbReference type="InterPro" id="IPR000182">
    <property type="entry name" value="GNAT_dom"/>
</dbReference>
<keyword evidence="5" id="KW-1185">Reference proteome</keyword>
<dbReference type="InterPro" id="IPR050832">
    <property type="entry name" value="Bact_Acetyltransf"/>
</dbReference>